<evidence type="ECO:0000313" key="1">
    <source>
        <dbReference type="EMBL" id="ODG89991.1"/>
    </source>
</evidence>
<dbReference type="EMBL" id="MDKC01000036">
    <property type="protein sequence ID" value="ODG89991.1"/>
    <property type="molecule type" value="Genomic_DNA"/>
</dbReference>
<organism evidence="1 2">
    <name type="scientific">Gottfriedia luciferensis</name>
    <dbReference type="NCBI Taxonomy" id="178774"/>
    <lineage>
        <taxon>Bacteria</taxon>
        <taxon>Bacillati</taxon>
        <taxon>Bacillota</taxon>
        <taxon>Bacilli</taxon>
        <taxon>Bacillales</taxon>
        <taxon>Bacillaceae</taxon>
        <taxon>Gottfriedia</taxon>
    </lineage>
</organism>
<accession>A0ABX2ZJX3</accession>
<sequence>MTIDPRTHSLNAETIENELEIPSWFIKLNKFKSNLNNLDIESQFYEQFLTLLINEETALELHYKNIKYIEKLENEIQIMEDRYRKVMHSKLGRLIQFYWKAKRWLFRKLRGW</sequence>
<reference evidence="1 2" key="1">
    <citation type="submission" date="2016-07" db="EMBL/GenBank/DDBJ databases">
        <authorList>
            <person name="Townsley L."/>
            <person name="Shank E.A."/>
        </authorList>
    </citation>
    <scope>NUCLEOTIDE SEQUENCE [LARGE SCALE GENOMIC DNA]</scope>
    <source>
        <strain evidence="1 2">CH01</strain>
    </source>
</reference>
<comment type="caution">
    <text evidence="1">The sequence shown here is derived from an EMBL/GenBank/DDBJ whole genome shotgun (WGS) entry which is preliminary data.</text>
</comment>
<evidence type="ECO:0000313" key="2">
    <source>
        <dbReference type="Proteomes" id="UP000094580"/>
    </source>
</evidence>
<name>A0ABX2ZJX3_9BACI</name>
<proteinExistence type="predicted"/>
<dbReference type="Proteomes" id="UP000094580">
    <property type="component" value="Unassembled WGS sequence"/>
</dbReference>
<dbReference type="RefSeq" id="WP_069035320.1">
    <property type="nucleotide sequence ID" value="NZ_MDKC01000036.1"/>
</dbReference>
<gene>
    <name evidence="1" type="ORF">BED47_14080</name>
</gene>
<protein>
    <submittedName>
        <fullName evidence="1">Uncharacterized protein</fullName>
    </submittedName>
</protein>
<keyword evidence="2" id="KW-1185">Reference proteome</keyword>